<reference evidence="1 2" key="1">
    <citation type="submission" date="2022-10" db="EMBL/GenBank/DDBJ databases">
        <title>Comparative genomic analysis of Cohnella hashimotonis sp. nov., isolated from the International Space Station.</title>
        <authorList>
            <person name="Simpson A."/>
            <person name="Venkateswaran K."/>
        </authorList>
    </citation>
    <scope>NUCLEOTIDE SEQUENCE [LARGE SCALE GENOMIC DNA]</scope>
    <source>
        <strain evidence="1 2">DSM 18997</strain>
    </source>
</reference>
<name>A0A9X4KEB8_9BACL</name>
<dbReference type="InterPro" id="IPR008929">
    <property type="entry name" value="Chondroitin_lyas"/>
</dbReference>
<dbReference type="Gene3D" id="1.50.10.100">
    <property type="entry name" value="Chondroitin AC/alginate lyase"/>
    <property type="match status" value="1"/>
</dbReference>
<dbReference type="Proteomes" id="UP001153387">
    <property type="component" value="Unassembled WGS sequence"/>
</dbReference>
<protein>
    <submittedName>
        <fullName evidence="1">Uncharacterized protein</fullName>
    </submittedName>
</protein>
<proteinExistence type="predicted"/>
<gene>
    <name evidence="1" type="ORF">OMP38_06610</name>
</gene>
<comment type="caution">
    <text evidence="1">The sequence shown here is derived from an EMBL/GenBank/DDBJ whole genome shotgun (WGS) entry which is preliminary data.</text>
</comment>
<dbReference type="EMBL" id="JAPDHZ010000002">
    <property type="protein sequence ID" value="MDG0790559.1"/>
    <property type="molecule type" value="Genomic_DNA"/>
</dbReference>
<evidence type="ECO:0000313" key="1">
    <source>
        <dbReference type="EMBL" id="MDG0790559.1"/>
    </source>
</evidence>
<dbReference type="AlphaFoldDB" id="A0A9X4KEB8"/>
<evidence type="ECO:0000313" key="2">
    <source>
        <dbReference type="Proteomes" id="UP001153387"/>
    </source>
</evidence>
<organism evidence="1 2">
    <name type="scientific">Cohnella ginsengisoli</name>
    <dbReference type="NCBI Taxonomy" id="425004"/>
    <lineage>
        <taxon>Bacteria</taxon>
        <taxon>Bacillati</taxon>
        <taxon>Bacillota</taxon>
        <taxon>Bacilli</taxon>
        <taxon>Bacillales</taxon>
        <taxon>Paenibacillaceae</taxon>
        <taxon>Cohnella</taxon>
    </lineage>
</organism>
<dbReference type="RefSeq" id="WP_277564377.1">
    <property type="nucleotide sequence ID" value="NZ_JAPDHZ010000002.1"/>
</dbReference>
<accession>A0A9X4KEB8</accession>
<keyword evidence="2" id="KW-1185">Reference proteome</keyword>
<sequence>MLNSDLIAYLQPSPNRFDGLEWRDVTGRITDIDVDAHCLRLRAALPPGLYRCRLQTEDGGFDMNTAMIQMVRVPDGKLEPVGPWDFDHLNGVMAMPMARTYVNDKLVGGLWFDMPGPEDIEKSRLNADFGFEAGDAETELRLEFVERDRSRIDWQRIKFIEIREDDRSWRELTPVEKRHPRVYLNSDEAGRLRDKLSGSPALLSLIGRIKHEPGSVEFDLVCMAYLLAKDHDAGETVKKKIGELCSLATWSGKPDPLVMGGENDRGIAQKLYMIGLAWDWCSDLFDRGEQALMKEKVGKYIQKLYDFTVLQRAYMGCPTPDPHSLGTWNGTAIACMAFYDEVAEARKALPFFHGLFTDSLRLFPQDGKNAWATLFPLHLIRYLGAANTFGGQRPELGASSFFRSPWERVAGLLQRAEQPGASAGIAYAGASLSDGVFEPFPPDPGHPVHLSDLCGPGAKNGRRRRSWFI</sequence>